<dbReference type="GO" id="GO:0003677">
    <property type="term" value="F:DNA binding"/>
    <property type="evidence" value="ECO:0007669"/>
    <property type="project" value="UniProtKB-KW"/>
</dbReference>
<dbReference type="Gene3D" id="4.10.240.10">
    <property type="entry name" value="Zn(2)-C6 fungal-type DNA-binding domain"/>
    <property type="match status" value="1"/>
</dbReference>
<dbReference type="PANTHER" id="PTHR47256">
    <property type="entry name" value="ZN(II)2CYS6 TRANSCRIPTION FACTOR (EUROFUNG)-RELATED"/>
    <property type="match status" value="1"/>
</dbReference>
<keyword evidence="2" id="KW-0238">DNA-binding</keyword>
<reference evidence="6" key="1">
    <citation type="submission" date="2022-11" db="EMBL/GenBank/DDBJ databases">
        <authorList>
            <person name="Petersen C."/>
        </authorList>
    </citation>
    <scope>NUCLEOTIDE SEQUENCE</scope>
    <source>
        <strain evidence="6">IBT 29864</strain>
    </source>
</reference>
<dbReference type="AlphaFoldDB" id="A0A9W9S4A2"/>
<feature type="domain" description="Zn(2)-C6 fungal-type" evidence="5">
    <location>
        <begin position="37"/>
        <end position="66"/>
    </location>
</feature>
<dbReference type="SMART" id="SM00066">
    <property type="entry name" value="GAL4"/>
    <property type="match status" value="1"/>
</dbReference>
<keyword evidence="4" id="KW-0539">Nucleus</keyword>
<dbReference type="GeneID" id="81441186"/>
<dbReference type="PROSITE" id="PS50048">
    <property type="entry name" value="ZN2_CY6_FUNGAL_2"/>
    <property type="match status" value="1"/>
</dbReference>
<evidence type="ECO:0000256" key="4">
    <source>
        <dbReference type="ARBA" id="ARBA00023242"/>
    </source>
</evidence>
<evidence type="ECO:0000313" key="6">
    <source>
        <dbReference type="EMBL" id="KAJ5369328.1"/>
    </source>
</evidence>
<proteinExistence type="predicted"/>
<reference evidence="6" key="2">
    <citation type="journal article" date="2023" name="IMA Fungus">
        <title>Comparative genomic study of the Penicillium genus elucidates a diverse pangenome and 15 lateral gene transfer events.</title>
        <authorList>
            <person name="Petersen C."/>
            <person name="Sorensen T."/>
            <person name="Nielsen M.R."/>
            <person name="Sondergaard T.E."/>
            <person name="Sorensen J.L."/>
            <person name="Fitzpatrick D.A."/>
            <person name="Frisvad J.C."/>
            <person name="Nielsen K.L."/>
        </authorList>
    </citation>
    <scope>NUCLEOTIDE SEQUENCE</scope>
    <source>
        <strain evidence="6">IBT 29864</strain>
    </source>
</reference>
<dbReference type="GO" id="GO:0008270">
    <property type="term" value="F:zinc ion binding"/>
    <property type="evidence" value="ECO:0007669"/>
    <property type="project" value="InterPro"/>
</dbReference>
<dbReference type="GO" id="GO:0000981">
    <property type="term" value="F:DNA-binding transcription factor activity, RNA polymerase II-specific"/>
    <property type="evidence" value="ECO:0007669"/>
    <property type="project" value="InterPro"/>
</dbReference>
<accession>A0A9W9S4A2</accession>
<gene>
    <name evidence="6" type="ORF">N7496_009088</name>
</gene>
<protein>
    <recommendedName>
        <fullName evidence="5">Zn(2)-C6 fungal-type domain-containing protein</fullName>
    </recommendedName>
</protein>
<keyword evidence="1" id="KW-0805">Transcription regulation</keyword>
<dbReference type="EMBL" id="JAPZBS010000007">
    <property type="protein sequence ID" value="KAJ5369328.1"/>
    <property type="molecule type" value="Genomic_DNA"/>
</dbReference>
<dbReference type="SUPFAM" id="SSF57701">
    <property type="entry name" value="Zn2/Cys6 DNA-binding domain"/>
    <property type="match status" value="1"/>
</dbReference>
<sequence>MGTTKTLRTLLPAEDKHTMQSLEANPGKEMRRNVSLACTECQRKKTKCSGTAPCTRCATSAQQCLYDQTSDRRRKEYTVGLFKFHTTLCQLAATLRSAAPEELLSLVWQVQSLPTDQEAIDYLVQVLG</sequence>
<dbReference type="InterPro" id="IPR053187">
    <property type="entry name" value="Notoamide_regulator"/>
</dbReference>
<dbReference type="InterPro" id="IPR001138">
    <property type="entry name" value="Zn2Cys6_DnaBD"/>
</dbReference>
<evidence type="ECO:0000256" key="2">
    <source>
        <dbReference type="ARBA" id="ARBA00023125"/>
    </source>
</evidence>
<organism evidence="6 7">
    <name type="scientific">Penicillium cataractarum</name>
    <dbReference type="NCBI Taxonomy" id="2100454"/>
    <lineage>
        <taxon>Eukaryota</taxon>
        <taxon>Fungi</taxon>
        <taxon>Dikarya</taxon>
        <taxon>Ascomycota</taxon>
        <taxon>Pezizomycotina</taxon>
        <taxon>Eurotiomycetes</taxon>
        <taxon>Eurotiomycetidae</taxon>
        <taxon>Eurotiales</taxon>
        <taxon>Aspergillaceae</taxon>
        <taxon>Penicillium</taxon>
    </lineage>
</organism>
<dbReference type="Proteomes" id="UP001147782">
    <property type="component" value="Unassembled WGS sequence"/>
</dbReference>
<keyword evidence="3" id="KW-0804">Transcription</keyword>
<evidence type="ECO:0000256" key="1">
    <source>
        <dbReference type="ARBA" id="ARBA00023015"/>
    </source>
</evidence>
<dbReference type="OrthoDB" id="3266505at2759"/>
<evidence type="ECO:0000256" key="3">
    <source>
        <dbReference type="ARBA" id="ARBA00023163"/>
    </source>
</evidence>
<name>A0A9W9S4A2_9EURO</name>
<keyword evidence="7" id="KW-1185">Reference proteome</keyword>
<dbReference type="PANTHER" id="PTHR47256:SF4">
    <property type="entry name" value="ZN(II)2CYS6 TRANSCRIPTION FACTOR (EUROFUNG)"/>
    <property type="match status" value="1"/>
</dbReference>
<dbReference type="InterPro" id="IPR036864">
    <property type="entry name" value="Zn2-C6_fun-type_DNA-bd_sf"/>
</dbReference>
<comment type="caution">
    <text evidence="6">The sequence shown here is derived from an EMBL/GenBank/DDBJ whole genome shotgun (WGS) entry which is preliminary data.</text>
</comment>
<dbReference type="RefSeq" id="XP_056554070.1">
    <property type="nucleotide sequence ID" value="XM_056702007.1"/>
</dbReference>
<dbReference type="Pfam" id="PF00172">
    <property type="entry name" value="Zn_clus"/>
    <property type="match status" value="1"/>
</dbReference>
<evidence type="ECO:0000313" key="7">
    <source>
        <dbReference type="Proteomes" id="UP001147782"/>
    </source>
</evidence>
<evidence type="ECO:0000259" key="5">
    <source>
        <dbReference type="PROSITE" id="PS50048"/>
    </source>
</evidence>
<dbReference type="CDD" id="cd00067">
    <property type="entry name" value="GAL4"/>
    <property type="match status" value="1"/>
</dbReference>